<dbReference type="InterPro" id="IPR003610">
    <property type="entry name" value="CBM5/12"/>
</dbReference>
<dbReference type="EMBL" id="BAABGP010000012">
    <property type="protein sequence ID" value="GAA4484487.1"/>
    <property type="molecule type" value="Genomic_DNA"/>
</dbReference>
<dbReference type="SMART" id="SM00495">
    <property type="entry name" value="ChtBD3"/>
    <property type="match status" value="3"/>
</dbReference>
<dbReference type="InterPro" id="IPR035992">
    <property type="entry name" value="Ricin_B-like_lectins"/>
</dbReference>
<accession>A0ABP8PA40</accession>
<dbReference type="InterPro" id="IPR036278">
    <property type="entry name" value="Sialidase_sf"/>
</dbReference>
<dbReference type="Gene3D" id="2.120.10.10">
    <property type="match status" value="1"/>
</dbReference>
<organism evidence="4 5">
    <name type="scientific">Microbacterium panaciterrae</name>
    <dbReference type="NCBI Taxonomy" id="985759"/>
    <lineage>
        <taxon>Bacteria</taxon>
        <taxon>Bacillati</taxon>
        <taxon>Actinomycetota</taxon>
        <taxon>Actinomycetes</taxon>
        <taxon>Micrococcales</taxon>
        <taxon>Microbacteriaceae</taxon>
        <taxon>Microbacterium</taxon>
    </lineage>
</organism>
<dbReference type="PANTHER" id="PTHR38792:SF3">
    <property type="entry name" value="BNR_ASP-BOX REPEAT DOMAIN PROTEIN (AFU_ORTHOLOGUE AFUA_7G06430)-RELATED"/>
    <property type="match status" value="1"/>
</dbReference>
<keyword evidence="5" id="KW-1185">Reference proteome</keyword>
<dbReference type="Pfam" id="PF02839">
    <property type="entry name" value="CBM_5_12"/>
    <property type="match status" value="2"/>
</dbReference>
<dbReference type="InterPro" id="IPR036573">
    <property type="entry name" value="CBM_sf_5/12"/>
</dbReference>
<dbReference type="Proteomes" id="UP001500731">
    <property type="component" value="Unassembled WGS sequence"/>
</dbReference>
<dbReference type="Gene3D" id="2.10.10.20">
    <property type="entry name" value="Carbohydrate-binding module superfamily 5/12"/>
    <property type="match status" value="3"/>
</dbReference>
<dbReference type="InterPro" id="IPR013783">
    <property type="entry name" value="Ig-like_fold"/>
</dbReference>
<feature type="chain" id="PRO_5046847846" description="Chitin-binding type-3 domain-containing protein" evidence="2">
    <location>
        <begin position="30"/>
        <end position="960"/>
    </location>
</feature>
<feature type="domain" description="Chitin-binding type-3" evidence="3">
    <location>
        <begin position="815"/>
        <end position="859"/>
    </location>
</feature>
<protein>
    <recommendedName>
        <fullName evidence="3">Chitin-binding type-3 domain-containing protein</fullName>
    </recommendedName>
</protein>
<dbReference type="Pfam" id="PF16640">
    <property type="entry name" value="Big_3_5"/>
    <property type="match status" value="1"/>
</dbReference>
<dbReference type="InterPro" id="IPR000772">
    <property type="entry name" value="Ricin_B_lectin"/>
</dbReference>
<evidence type="ECO:0000313" key="4">
    <source>
        <dbReference type="EMBL" id="GAA4484487.1"/>
    </source>
</evidence>
<name>A0ABP8PA40_9MICO</name>
<gene>
    <name evidence="4" type="ORF">GCM10023171_17410</name>
</gene>
<sequence>MKRTRIATALTVVLTASALVVIPITSAQAYAPTGGVLFNLGNAQCLKGLGNCAVYPKSAQLPDGRLVAAFENSTVPASGSAAGQTIPIYTSGDYGTTWSHLSEVKAPAYMSSDPAYAKYVSAWTNPYLYVLPEDVGTLKKGTLVLAAVVSGDDAYYTEHKAANPNWVPNNDGDRSNVAIALYSSTDDGANWSFDNIVAQGGWQGGSAGAIGKNIATANTYKQIDPVWEPYLMAYQGQLVTYYSDENDYTGYDPTTGVATLDPANPTAPDPGAQILTHRTWDGTSGSAWSAPVIDVSGTTFTSANGTSEIGGGRPGMANVVQTADGKWMLTYEYWGGGANVRVKIADDPLKFFSVGGAAGDEISLANGSQGVLPYAAGSRGLSWGGSPVLIRMRDGALAYNASGSGDVWVNQSGRSDGVWTQYQTTLGSGYSRNLQYVAGTGRLEILQGTWGGASSSAIIRYADVDFGHSDGAYYQIVNKKTGQVIGTTNNTTDANIGNHDVPDVRLEDADSAASADTQFWHITTKPDGNVTLLNKSGGRAAAIWTGNATTGQRIGQWVDNTANGLFSLHTKADGTVYFQSVQNPSLFLTGTVSGANLTLQPSSNGDGTQDWTLVQQAPTVGDLTPGTQSTALVGDAPVGAGRTLPLDATATDPAGNAQHSNVTGHAYLFGSDGAATDLGNVAFGPDQKGSVTLPATLPFNLTYKVAVVFDGTPLIWDTGTTGKAAATVSAPAVSSNWGTAATVTVTFSSPLPVTGQVALTEGTTDRGLATLNHGTATFTLPVGLAAGDHTLTATYSGSDTVQAASTSTTVTVVLPTGWSKTTAYQTGDIVSFNGSVYKAGWYTKGETPGTTNTGAWQQLAMTENSATVWTASRVFLAGDTIVYQGKTFRADWYTRGETPGSTTGPWEEIATAPDGTALWTPSRVFNTGDKASYNGIIHVAKWYTRNQVPGSPNGPWAAVS</sequence>
<dbReference type="PANTHER" id="PTHR38792">
    <property type="entry name" value="BNR/ASP-BOX REPEAT DOMAIN PROTEIN (AFU_ORTHOLOGUE AFUA_7G06430)-RELATED"/>
    <property type="match status" value="1"/>
</dbReference>
<dbReference type="Gene3D" id="2.60.40.10">
    <property type="entry name" value="Immunoglobulins"/>
    <property type="match status" value="1"/>
</dbReference>
<dbReference type="InterPro" id="IPR032109">
    <property type="entry name" value="Big_3_5"/>
</dbReference>
<evidence type="ECO:0000256" key="1">
    <source>
        <dbReference type="ARBA" id="ARBA00022801"/>
    </source>
</evidence>
<dbReference type="Pfam" id="PF14200">
    <property type="entry name" value="RicinB_lectin_2"/>
    <property type="match status" value="1"/>
</dbReference>
<dbReference type="CDD" id="cd00161">
    <property type="entry name" value="beta-trefoil_Ricin-like"/>
    <property type="match status" value="1"/>
</dbReference>
<feature type="domain" description="Chitin-binding type-3" evidence="3">
    <location>
        <begin position="916"/>
        <end position="959"/>
    </location>
</feature>
<dbReference type="SUPFAM" id="SSF51055">
    <property type="entry name" value="Carbohydrate binding domain"/>
    <property type="match status" value="3"/>
</dbReference>
<evidence type="ECO:0000259" key="3">
    <source>
        <dbReference type="SMART" id="SM00495"/>
    </source>
</evidence>
<keyword evidence="1" id="KW-0378">Hydrolase</keyword>
<dbReference type="SUPFAM" id="SSF50939">
    <property type="entry name" value="Sialidases"/>
    <property type="match status" value="1"/>
</dbReference>
<dbReference type="Gene3D" id="2.80.10.50">
    <property type="match status" value="1"/>
</dbReference>
<keyword evidence="2" id="KW-0732">Signal</keyword>
<evidence type="ECO:0000256" key="2">
    <source>
        <dbReference type="SAM" id="SignalP"/>
    </source>
</evidence>
<reference evidence="5" key="1">
    <citation type="journal article" date="2019" name="Int. J. Syst. Evol. Microbiol.">
        <title>The Global Catalogue of Microorganisms (GCM) 10K type strain sequencing project: providing services to taxonomists for standard genome sequencing and annotation.</title>
        <authorList>
            <consortium name="The Broad Institute Genomics Platform"/>
            <consortium name="The Broad Institute Genome Sequencing Center for Infectious Disease"/>
            <person name="Wu L."/>
            <person name="Ma J."/>
        </authorList>
    </citation>
    <scope>NUCLEOTIDE SEQUENCE [LARGE SCALE GENOMIC DNA]</scope>
    <source>
        <strain evidence="5">JCM 17839</strain>
    </source>
</reference>
<feature type="signal peptide" evidence="2">
    <location>
        <begin position="1"/>
        <end position="29"/>
    </location>
</feature>
<comment type="caution">
    <text evidence="4">The sequence shown here is derived from an EMBL/GenBank/DDBJ whole genome shotgun (WGS) entry which is preliminary data.</text>
</comment>
<feature type="domain" description="Chitin-binding type-3" evidence="3">
    <location>
        <begin position="866"/>
        <end position="909"/>
    </location>
</feature>
<dbReference type="CDD" id="cd12215">
    <property type="entry name" value="ChiC_BD"/>
    <property type="match status" value="3"/>
</dbReference>
<proteinExistence type="predicted"/>
<dbReference type="SUPFAM" id="SSF50370">
    <property type="entry name" value="Ricin B-like lectins"/>
    <property type="match status" value="1"/>
</dbReference>
<dbReference type="RefSeq" id="WP_345186154.1">
    <property type="nucleotide sequence ID" value="NZ_BAABGP010000012.1"/>
</dbReference>
<dbReference type="CDD" id="cd15482">
    <property type="entry name" value="Sialidase_non-viral"/>
    <property type="match status" value="1"/>
</dbReference>
<evidence type="ECO:0000313" key="5">
    <source>
        <dbReference type="Proteomes" id="UP001500731"/>
    </source>
</evidence>